<keyword evidence="8" id="KW-0675">Receptor</keyword>
<feature type="transmembrane region" description="Helical" evidence="10">
    <location>
        <begin position="445"/>
        <end position="465"/>
    </location>
</feature>
<keyword evidence="5" id="KW-0552">Olfaction</keyword>
<dbReference type="InterPro" id="IPR004117">
    <property type="entry name" value="7tm6_olfct_rcpt"/>
</dbReference>
<dbReference type="PANTHER" id="PTHR21137">
    <property type="entry name" value="ODORANT RECEPTOR"/>
    <property type="match status" value="1"/>
</dbReference>
<feature type="transmembrane region" description="Helical" evidence="10">
    <location>
        <begin position="977"/>
        <end position="999"/>
    </location>
</feature>
<feature type="transmembrane region" description="Helical" evidence="10">
    <location>
        <begin position="658"/>
        <end position="677"/>
    </location>
</feature>
<feature type="transmembrane region" description="Helical" evidence="10">
    <location>
        <begin position="1048"/>
        <end position="1073"/>
    </location>
</feature>
<protein>
    <submittedName>
        <fullName evidence="12">Uncharacterized protein LOC112457391</fullName>
    </submittedName>
</protein>
<feature type="transmembrane region" description="Helical" evidence="10">
    <location>
        <begin position="379"/>
        <end position="397"/>
    </location>
</feature>
<evidence type="ECO:0000256" key="9">
    <source>
        <dbReference type="ARBA" id="ARBA00023224"/>
    </source>
</evidence>
<comment type="subcellular location">
    <subcellularLocation>
        <location evidence="1">Cell membrane</location>
        <topology evidence="1">Multi-pass membrane protein</topology>
    </subcellularLocation>
</comment>
<evidence type="ECO:0000313" key="12">
    <source>
        <dbReference type="RefSeq" id="XP_024876168.1"/>
    </source>
</evidence>
<feature type="transmembrane region" description="Helical" evidence="10">
    <location>
        <begin position="194"/>
        <end position="212"/>
    </location>
</feature>
<name>A0A6J1Q3D3_9HYME</name>
<keyword evidence="9" id="KW-0807">Transducer</keyword>
<keyword evidence="11" id="KW-1185">Reference proteome</keyword>
<feature type="transmembrane region" description="Helical" evidence="10">
    <location>
        <begin position="548"/>
        <end position="570"/>
    </location>
</feature>
<dbReference type="GO" id="GO:0004984">
    <property type="term" value="F:olfactory receptor activity"/>
    <property type="evidence" value="ECO:0007669"/>
    <property type="project" value="InterPro"/>
</dbReference>
<reference evidence="12" key="1">
    <citation type="submission" date="2025-08" db="UniProtKB">
        <authorList>
            <consortium name="RefSeq"/>
        </authorList>
    </citation>
    <scope>IDENTIFICATION</scope>
    <source>
        <tissue evidence="12">Whole body</tissue>
    </source>
</reference>
<keyword evidence="2" id="KW-1003">Cell membrane</keyword>
<feature type="transmembrane region" description="Helical" evidence="10">
    <location>
        <begin position="103"/>
        <end position="127"/>
    </location>
</feature>
<keyword evidence="7 10" id="KW-0472">Membrane</keyword>
<dbReference type="GeneID" id="112457391"/>
<feature type="transmembrane region" description="Helical" evidence="10">
    <location>
        <begin position="1019"/>
        <end position="1041"/>
    </location>
</feature>
<feature type="transmembrane region" description="Helical" evidence="10">
    <location>
        <begin position="518"/>
        <end position="536"/>
    </location>
</feature>
<keyword evidence="6 10" id="KW-1133">Transmembrane helix</keyword>
<gene>
    <name evidence="12" type="primary">LOC112457391</name>
</gene>
<evidence type="ECO:0000256" key="7">
    <source>
        <dbReference type="ARBA" id="ARBA00023136"/>
    </source>
</evidence>
<feature type="transmembrane region" description="Helical" evidence="10">
    <location>
        <begin position="133"/>
        <end position="156"/>
    </location>
</feature>
<evidence type="ECO:0000256" key="3">
    <source>
        <dbReference type="ARBA" id="ARBA00022606"/>
    </source>
</evidence>
<evidence type="ECO:0000256" key="5">
    <source>
        <dbReference type="ARBA" id="ARBA00022725"/>
    </source>
</evidence>
<dbReference type="GO" id="GO:0007165">
    <property type="term" value="P:signal transduction"/>
    <property type="evidence" value="ECO:0007669"/>
    <property type="project" value="UniProtKB-KW"/>
</dbReference>
<keyword evidence="4 10" id="KW-0812">Transmembrane</keyword>
<dbReference type="GO" id="GO:0005886">
    <property type="term" value="C:plasma membrane"/>
    <property type="evidence" value="ECO:0007669"/>
    <property type="project" value="TreeGrafter"/>
</dbReference>
<proteinExistence type="predicted"/>
<evidence type="ECO:0000256" key="6">
    <source>
        <dbReference type="ARBA" id="ARBA00022989"/>
    </source>
</evidence>
<evidence type="ECO:0000256" key="1">
    <source>
        <dbReference type="ARBA" id="ARBA00004651"/>
    </source>
</evidence>
<keyword evidence="3" id="KW-0716">Sensory transduction</keyword>
<feature type="transmembrane region" description="Helical" evidence="10">
    <location>
        <begin position="1113"/>
        <end position="1130"/>
    </location>
</feature>
<sequence>MNYVCTHRRILYAAAISDEQTRFASVSCVTEVFPCCMISSCYKVKRLRIRNCKINPSLKMFANKYYERDIENAFAMNRFFFRMLGIWPFARTNSIHLELIERVTLAFVCIGLILCETISTVLYMFMILTDIRLRLKVVGCTIYSLVGIIKYGYLLINKNQVRNCLMLVDEDWRNVVNPTDRTAMIDKVRTGKRLIVMCALFAYLTGVGFRMITPLSLGKIVTPQNVTIRPLPCAAHLVIFDVQRTPVYEIVYLMQFCTGFIKYTITVATFSFVTFCAMHFCVQSDILITLMNDFVNESRPENLNKKLATIVEHQIKIRKLKVMGAVIYSIVGIIKYVYVLFYKNQVRNCLMLIDEDWRNVVNPSDRIAMIDKVRTGKRLIVMCALFAYLTGLGYRMIMPLSMGKIVTPQNVTIRPLPCPAHLVIFDVQRSPTYEIMFFIEFIAGFIKYTITVATFSFVTICAMHFCVQSDILVTLMNDFVNESRPENLNKKLATIVEHQIKIRNFLQLVQNTTQYPNLIEVMGSTLLICLAGYYMMMVRRNIYEWENYNIVGLCSFIIALTMLCFNIFIYCYMGEQVVDQMFANKYYEHDIENAFAMNRFFSRIIGIWPFARTNSICLELIETVTLAFVCIGLILCETIPTVLYMFMILTDVRLRLKVVGTMIYSIVGIIKYGYVLFYKNQVRNCLILIDEDWRNVVNLNDRIAMIDKVRTGKRLIVMCALFAYLTGLGYRMIMPLSMGKIVTPQNVTIRPLPCPAHLVIFDVQRSPTYEIIFLQLVQSTIQYPSLIEVLGSTFMLCLVGYYVIMEWENHNIVRLVAFFIALIMLCFNVFIYCYMGEQVIDQIKMYRNENYETDIKYTIQLNRVIFSLLGIWPETEPTFLKYLKELSLILGCYFILAFELIPTILFVVFVEKRLVVRMKLVSSIMFTILAVLKYSSLVLSKNQVRNCLTRVKDDWQNVSSMSERNSMIDKARTARRLLILCGIFMYTSGLYFRTVVPLSRGKSVTDQNVTIRHLPCPSYFILFNGQISPAYEIVFFIQFLAGMIKYTITVAICSLAALLVMHICGQLEILMALTDNMVNEMEEKQLDRKLTLIVEHQIRMRNFLKLAQSTLEHTSLMEVLGCTIILCFLGHDIIMEWKNQNVISLFSSVTLLTSIGFNLYIFCFIGEQLSVEGERLALTVCTLDWYRLPNAKARSLVLVIAMSIVPTKIRAGKFFDLTIRTFGDIVKTIVTYVNFIRKMMD</sequence>
<dbReference type="PANTHER" id="PTHR21137:SF35">
    <property type="entry name" value="ODORANT RECEPTOR 19A-RELATED"/>
    <property type="match status" value="1"/>
</dbReference>
<dbReference type="AlphaFoldDB" id="A0A6J1Q3D3"/>
<evidence type="ECO:0000313" key="11">
    <source>
        <dbReference type="Proteomes" id="UP000504618"/>
    </source>
</evidence>
<feature type="transmembrane region" description="Helical" evidence="10">
    <location>
        <begin position="624"/>
        <end position="646"/>
    </location>
</feature>
<evidence type="ECO:0000256" key="8">
    <source>
        <dbReference type="ARBA" id="ARBA00023170"/>
    </source>
</evidence>
<accession>A0A6J1Q3D3</accession>
<evidence type="ECO:0000256" key="2">
    <source>
        <dbReference type="ARBA" id="ARBA00022475"/>
    </source>
</evidence>
<evidence type="ECO:0000256" key="4">
    <source>
        <dbReference type="ARBA" id="ARBA00022692"/>
    </source>
</evidence>
<feature type="transmembrane region" description="Helical" evidence="10">
    <location>
        <begin position="888"/>
        <end position="910"/>
    </location>
</feature>
<dbReference type="GO" id="GO:0005549">
    <property type="term" value="F:odorant binding"/>
    <property type="evidence" value="ECO:0007669"/>
    <property type="project" value="InterPro"/>
</dbReference>
<feature type="transmembrane region" description="Helical" evidence="10">
    <location>
        <begin position="715"/>
        <end position="733"/>
    </location>
</feature>
<dbReference type="Proteomes" id="UP000504618">
    <property type="component" value="Unplaced"/>
</dbReference>
<feature type="transmembrane region" description="Helical" evidence="10">
    <location>
        <begin position="1142"/>
        <end position="1162"/>
    </location>
</feature>
<feature type="transmembrane region" description="Helical" evidence="10">
    <location>
        <begin position="786"/>
        <end position="804"/>
    </location>
</feature>
<organism evidence="11 12">
    <name type="scientific">Temnothorax curvispinosus</name>
    <dbReference type="NCBI Taxonomy" id="300111"/>
    <lineage>
        <taxon>Eukaryota</taxon>
        <taxon>Metazoa</taxon>
        <taxon>Ecdysozoa</taxon>
        <taxon>Arthropoda</taxon>
        <taxon>Hexapoda</taxon>
        <taxon>Insecta</taxon>
        <taxon>Pterygota</taxon>
        <taxon>Neoptera</taxon>
        <taxon>Endopterygota</taxon>
        <taxon>Hymenoptera</taxon>
        <taxon>Apocrita</taxon>
        <taxon>Aculeata</taxon>
        <taxon>Formicoidea</taxon>
        <taxon>Formicidae</taxon>
        <taxon>Myrmicinae</taxon>
        <taxon>Temnothorax</taxon>
    </lineage>
</organism>
<feature type="transmembrane region" description="Helical" evidence="10">
    <location>
        <begin position="322"/>
        <end position="341"/>
    </location>
</feature>
<feature type="transmembrane region" description="Helical" evidence="10">
    <location>
        <begin position="816"/>
        <end position="835"/>
    </location>
</feature>
<evidence type="ECO:0000256" key="10">
    <source>
        <dbReference type="SAM" id="Phobius"/>
    </source>
</evidence>
<dbReference type="Pfam" id="PF02949">
    <property type="entry name" value="7tm_6"/>
    <property type="match status" value="3"/>
</dbReference>
<dbReference type="RefSeq" id="XP_024876168.1">
    <property type="nucleotide sequence ID" value="XM_025020400.1"/>
</dbReference>
<dbReference type="OrthoDB" id="6617147at2759"/>